<dbReference type="Proteomes" id="UP000289758">
    <property type="component" value="Unassembled WGS sequence"/>
</dbReference>
<dbReference type="RefSeq" id="WP_129087893.1">
    <property type="nucleotide sequence ID" value="NZ_CP053836.1"/>
</dbReference>
<accession>A0A4Q1AVL5</accession>
<protein>
    <recommendedName>
        <fullName evidence="3">Transglycosylase SLT domain-containing protein</fullName>
    </recommendedName>
</protein>
<evidence type="ECO:0000313" key="1">
    <source>
        <dbReference type="EMBL" id="RXK04141.1"/>
    </source>
</evidence>
<dbReference type="AlphaFoldDB" id="A0A4Q1AVL5"/>
<dbReference type="EMBL" id="PDKK01000011">
    <property type="protein sequence ID" value="RXK04141.1"/>
    <property type="molecule type" value="Genomic_DNA"/>
</dbReference>
<gene>
    <name evidence="1" type="ORF">CRV07_11990</name>
</gene>
<evidence type="ECO:0008006" key="3">
    <source>
        <dbReference type="Google" id="ProtNLM"/>
    </source>
</evidence>
<keyword evidence="2" id="KW-1185">Reference proteome</keyword>
<dbReference type="OrthoDB" id="5525175at2"/>
<sequence>MKKLLISSLCAISLLANETLEVSSNLKQEEQKSSFLLDINHISTLEKGIKRDFFINEYLKTNITSDEAYNVISYLDNMSLTIFKNFAKKFGHDETFGVAQCINMTKEEIIGTYADCIVSGLDLKKASTLSLIDLQMIIQKTKDKYPLFAKKIAILSSSIPFTKLITQREDIFYELFLSVDNSFREKYFNYKFPKTTFEKIINDKINFNKLLKTTLSDSNMDILNSSLTGLSIENLDLDSIFYLALNAIRLNDFNSAYKYLQEAKNITTEKYILDKFSFWIYLITKDEEELKKLSQSDNLDFYSYYAKELLREEVDTLDSKNIEFIHQLLKDYDIKKGALLYSIAKIKSDFNKEYISEDFNEVGLFKLNPNELKNRNIVFENVDLFNEEFSLKYANLYLDSMNLDFKRVLTSYLKYFNDSNDILILESKADSLLELFIKFESLENKDIEEFLLNYCLYYNFMSKRKDKITINTIFENLLNLSQK</sequence>
<name>A0A4Q1AVL5_9BACT</name>
<comment type="caution">
    <text evidence="1">The sequence shown here is derived from an EMBL/GenBank/DDBJ whole genome shotgun (WGS) entry which is preliminary data.</text>
</comment>
<organism evidence="1 2">
    <name type="scientific">Halarcobacter ebronensis</name>
    <dbReference type="NCBI Taxonomy" id="1462615"/>
    <lineage>
        <taxon>Bacteria</taxon>
        <taxon>Pseudomonadati</taxon>
        <taxon>Campylobacterota</taxon>
        <taxon>Epsilonproteobacteria</taxon>
        <taxon>Campylobacterales</taxon>
        <taxon>Arcobacteraceae</taxon>
        <taxon>Halarcobacter</taxon>
    </lineage>
</organism>
<evidence type="ECO:0000313" key="2">
    <source>
        <dbReference type="Proteomes" id="UP000289758"/>
    </source>
</evidence>
<proteinExistence type="predicted"/>
<reference evidence="1 2" key="1">
    <citation type="submission" date="2017-10" db="EMBL/GenBank/DDBJ databases">
        <title>Genomics of the genus Arcobacter.</title>
        <authorList>
            <person name="Perez-Cataluna A."/>
            <person name="Figueras M.J."/>
        </authorList>
    </citation>
    <scope>NUCLEOTIDE SEQUENCE [LARGE SCALE GENOMIC DNA]</scope>
    <source>
        <strain evidence="1 2">CECT 8441</strain>
    </source>
</reference>